<dbReference type="PANTHER" id="PTHR24322:SF736">
    <property type="entry name" value="RETINOL DEHYDROGENASE 10"/>
    <property type="match status" value="1"/>
</dbReference>
<evidence type="ECO:0000313" key="7">
    <source>
        <dbReference type="Proteomes" id="UP000749293"/>
    </source>
</evidence>
<evidence type="ECO:0000256" key="1">
    <source>
        <dbReference type="ARBA" id="ARBA00006484"/>
    </source>
</evidence>
<keyword evidence="5" id="KW-0812">Transmembrane</keyword>
<comment type="caution">
    <text evidence="6">The sequence shown here is derived from an EMBL/GenBank/DDBJ whole genome shotgun (WGS) entry which is preliminary data.</text>
</comment>
<dbReference type="InterPro" id="IPR036291">
    <property type="entry name" value="NAD(P)-bd_dom_sf"/>
</dbReference>
<evidence type="ECO:0000256" key="2">
    <source>
        <dbReference type="ARBA" id="ARBA00022857"/>
    </source>
</evidence>
<dbReference type="GO" id="GO:0016616">
    <property type="term" value="F:oxidoreductase activity, acting on the CH-OH group of donors, NAD or NADP as acceptor"/>
    <property type="evidence" value="ECO:0007669"/>
    <property type="project" value="TreeGrafter"/>
</dbReference>
<feature type="transmembrane region" description="Helical" evidence="5">
    <location>
        <begin position="24"/>
        <end position="45"/>
    </location>
</feature>
<dbReference type="InterPro" id="IPR002347">
    <property type="entry name" value="SDR_fam"/>
</dbReference>
<dbReference type="Pfam" id="PF00106">
    <property type="entry name" value="adh_short"/>
    <property type="match status" value="2"/>
</dbReference>
<proteinExistence type="inferred from homology"/>
<keyword evidence="3" id="KW-0560">Oxidoreductase</keyword>
<dbReference type="SUPFAM" id="SSF51735">
    <property type="entry name" value="NAD(P)-binding Rossmann-fold domains"/>
    <property type="match status" value="1"/>
</dbReference>
<dbReference type="InterPro" id="IPR020904">
    <property type="entry name" value="Sc_DH/Rdtase_CS"/>
</dbReference>
<evidence type="ECO:0000256" key="4">
    <source>
        <dbReference type="RuleBase" id="RU000363"/>
    </source>
</evidence>
<accession>A0A9P5D2B8</accession>
<evidence type="ECO:0000256" key="5">
    <source>
        <dbReference type="SAM" id="Phobius"/>
    </source>
</evidence>
<feature type="transmembrane region" description="Helical" evidence="5">
    <location>
        <begin position="57"/>
        <end position="75"/>
    </location>
</feature>
<gene>
    <name evidence="6" type="ORF">GMORB2_6393</name>
</gene>
<evidence type="ECO:0000256" key="3">
    <source>
        <dbReference type="ARBA" id="ARBA00023002"/>
    </source>
</evidence>
<dbReference type="RefSeq" id="XP_035322344.1">
    <property type="nucleotide sequence ID" value="XM_035468363.1"/>
</dbReference>
<comment type="similarity">
    <text evidence="1 4">Belongs to the short-chain dehydrogenases/reductases (SDR) family.</text>
</comment>
<keyword evidence="5" id="KW-1133">Transmembrane helix</keyword>
<dbReference type="PRINTS" id="PR00080">
    <property type="entry name" value="SDRFAMILY"/>
</dbReference>
<evidence type="ECO:0000313" key="6">
    <source>
        <dbReference type="EMBL" id="KAF4123692.1"/>
    </source>
</evidence>
<sequence length="382" mass="41610">MSSPRTSDLRTMSDSWLAPLSVDLVLKVLYVTLLHPFVCFMIPLCLRARAVEWDAPWMIASFAWATVVTMGWAAASVNRRLAYGRPREIDLSEEVIVITGGAGGMGLLLAEVYGMRGATVAVLDVNDMENCEARGVTHYRCDVGDKDQVAEAAREIEKEVSLTWSGGRSAGWERLTDMRKQLGTPTILVNNAAIVVGKSMLDLSMEDVDRSLRTNMMAPFYCIKTFLPAMIRNGRGGTIVNVSSVLGHLGAAHLSDYAAAKAGMTAMHKSLAAELRSSHPDIRMLLVTPGQLTTPLFYGVTTPNSFVAPAVEPVDVVKEIVTLIDEGMGGSIGTPLYARWIDWYNVLPAAVQIMARSLAGVDKGMLTYKGRAGLRREREEKS</sequence>
<dbReference type="OrthoDB" id="5840532at2759"/>
<keyword evidence="5" id="KW-0472">Membrane</keyword>
<dbReference type="Proteomes" id="UP000749293">
    <property type="component" value="Unassembled WGS sequence"/>
</dbReference>
<dbReference type="Gene3D" id="3.40.50.720">
    <property type="entry name" value="NAD(P)-binding Rossmann-like Domain"/>
    <property type="match status" value="1"/>
</dbReference>
<name>A0A9P5D2B8_9HYPO</name>
<dbReference type="PROSITE" id="PS00061">
    <property type="entry name" value="ADH_SHORT"/>
    <property type="match status" value="1"/>
</dbReference>
<keyword evidence="7" id="KW-1185">Reference proteome</keyword>
<organism evidence="6 7">
    <name type="scientific">Geosmithia morbida</name>
    <dbReference type="NCBI Taxonomy" id="1094350"/>
    <lineage>
        <taxon>Eukaryota</taxon>
        <taxon>Fungi</taxon>
        <taxon>Dikarya</taxon>
        <taxon>Ascomycota</taxon>
        <taxon>Pezizomycotina</taxon>
        <taxon>Sordariomycetes</taxon>
        <taxon>Hypocreomycetidae</taxon>
        <taxon>Hypocreales</taxon>
        <taxon>Bionectriaceae</taxon>
        <taxon>Geosmithia</taxon>
    </lineage>
</organism>
<protein>
    <submittedName>
        <fullName evidence="6">Short-chain dehydrogenase</fullName>
    </submittedName>
</protein>
<dbReference type="EMBL" id="JAANYQ010000006">
    <property type="protein sequence ID" value="KAF4123692.1"/>
    <property type="molecule type" value="Genomic_DNA"/>
</dbReference>
<dbReference type="PRINTS" id="PR00081">
    <property type="entry name" value="GDHRDH"/>
</dbReference>
<dbReference type="GeneID" id="55972618"/>
<keyword evidence="2" id="KW-0521">NADP</keyword>
<dbReference type="AlphaFoldDB" id="A0A9P5D2B8"/>
<dbReference type="PANTHER" id="PTHR24322">
    <property type="entry name" value="PKSB"/>
    <property type="match status" value="1"/>
</dbReference>
<reference evidence="6" key="1">
    <citation type="submission" date="2020-03" db="EMBL/GenBank/DDBJ databases">
        <title>Site-based positive gene gene selection in Geosmithia morbida across the United States reveals a broad range of putative effectors and factors for local host and environmental adapation.</title>
        <authorList>
            <person name="Onufrak A."/>
            <person name="Murdoch R.W."/>
            <person name="Gazis R."/>
            <person name="Huff M."/>
            <person name="Staton M."/>
            <person name="Klingeman W."/>
            <person name="Hadziabdic D."/>
        </authorList>
    </citation>
    <scope>NUCLEOTIDE SEQUENCE</scope>
    <source>
        <strain evidence="6">1262</strain>
    </source>
</reference>